<keyword evidence="1" id="KW-0472">Membrane</keyword>
<feature type="transmembrane region" description="Helical" evidence="1">
    <location>
        <begin position="12"/>
        <end position="36"/>
    </location>
</feature>
<dbReference type="GeneID" id="57075661"/>
<keyword evidence="1" id="KW-1133">Transmembrane helix</keyword>
<evidence type="ECO:0000313" key="4">
    <source>
        <dbReference type="Proteomes" id="UP000001286"/>
    </source>
</evidence>
<dbReference type="HOGENOM" id="CLU_156520_0_0_9"/>
<organism evidence="3 4">
    <name type="scientific">Listeria ivanovii (strain ATCC BAA-678 / PAM 55)</name>
    <dbReference type="NCBI Taxonomy" id="881621"/>
    <lineage>
        <taxon>Bacteria</taxon>
        <taxon>Bacillati</taxon>
        <taxon>Bacillota</taxon>
        <taxon>Bacilli</taxon>
        <taxon>Bacillales</taxon>
        <taxon>Listeriaceae</taxon>
        <taxon>Listeria</taxon>
    </lineage>
</organism>
<sequence length="132" mass="13726">MNFRKPEFILTLIAGITGVIAGITGIIGGGIMSALLDSPEVVSEAGIYGSEAEKLANASGMVVVLAVFALVIGIALFVFAFLIKKNVKVFGILTLVLGVAGFFLIQFLWVVPGILAIIAGIMCLARKDPAAF</sequence>
<keyword evidence="1" id="KW-0812">Transmembrane</keyword>
<dbReference type="OrthoDB" id="2366258at2"/>
<accession>G2ZCZ5</accession>
<feature type="domain" description="DUF4064" evidence="2">
    <location>
        <begin position="4"/>
        <end position="104"/>
    </location>
</feature>
<dbReference type="RefSeq" id="WP_014092176.1">
    <property type="nucleotide sequence ID" value="NC_016011.1"/>
</dbReference>
<dbReference type="Pfam" id="PF13273">
    <property type="entry name" value="DUF4064"/>
    <property type="match status" value="1"/>
</dbReference>
<dbReference type="Proteomes" id="UP000001286">
    <property type="component" value="Chromosome"/>
</dbReference>
<dbReference type="InterPro" id="IPR025273">
    <property type="entry name" value="DUF4064"/>
</dbReference>
<name>G2ZCZ5_LISIP</name>
<evidence type="ECO:0000259" key="2">
    <source>
        <dbReference type="Pfam" id="PF13273"/>
    </source>
</evidence>
<evidence type="ECO:0000313" key="3">
    <source>
        <dbReference type="EMBL" id="CBW85150.1"/>
    </source>
</evidence>
<evidence type="ECO:0000256" key="1">
    <source>
        <dbReference type="SAM" id="Phobius"/>
    </source>
</evidence>
<protein>
    <recommendedName>
        <fullName evidence="2">DUF4064 domain-containing protein</fullName>
    </recommendedName>
</protein>
<dbReference type="eggNOG" id="ENOG50330QP">
    <property type="taxonomic scope" value="Bacteria"/>
</dbReference>
<dbReference type="EMBL" id="FR687253">
    <property type="protein sequence ID" value="CBW85150.1"/>
    <property type="molecule type" value="Genomic_DNA"/>
</dbReference>
<feature type="transmembrane region" description="Helical" evidence="1">
    <location>
        <begin position="56"/>
        <end position="82"/>
    </location>
</feature>
<dbReference type="AlphaFoldDB" id="G2ZCZ5"/>
<proteinExistence type="predicted"/>
<gene>
    <name evidence="3" type="ordered locus">LIV_0672</name>
</gene>
<reference evidence="3 4" key="1">
    <citation type="journal article" date="2011" name="J. Bacteriol.">
        <title>Complete genome sequence of the animal pathogen Listeria ivanovii, which provides insights into host specificities and evolution of the genus Listeria.</title>
        <authorList>
            <person name="Buchrieser C."/>
            <person name="Rusniok C."/>
            <person name="Garrido P."/>
            <person name="Hain T."/>
            <person name="Scortti M."/>
            <person name="Lampidis R."/>
            <person name="Karst U."/>
            <person name="Chakraborty T."/>
            <person name="Cossart P."/>
            <person name="Kreft J."/>
            <person name="Vazquez-Boland J.A."/>
            <person name="Goebel W."/>
            <person name="Glaser P."/>
        </authorList>
    </citation>
    <scope>NUCLEOTIDE SEQUENCE [LARGE SCALE GENOMIC DNA]</scope>
    <source>
        <strain evidence="4">ATCC BAA-678 / PAM 55</strain>
    </source>
</reference>
<dbReference type="KEGG" id="liv:LIV_0672"/>
<feature type="transmembrane region" description="Helical" evidence="1">
    <location>
        <begin position="89"/>
        <end position="122"/>
    </location>
</feature>